<reference evidence="6" key="1">
    <citation type="submission" date="2019-03" db="EMBL/GenBank/DDBJ databases">
        <title>Genetic characterization of the O-antigen and development of a molecular serotyping scheme for Enterobacter cloacae.</title>
        <authorList>
            <person name="Li Y."/>
            <person name="Huang J."/>
            <person name="Wang X."/>
            <person name="Xu C."/>
            <person name="Han T."/>
            <person name="Guo X."/>
        </authorList>
    </citation>
    <scope>NUCLEOTIDE SEQUENCE</scope>
    <source>
        <strain evidence="6">NCTC 11591</strain>
    </source>
</reference>
<evidence type="ECO:0000256" key="1">
    <source>
        <dbReference type="ARBA" id="ARBA00004141"/>
    </source>
</evidence>
<keyword evidence="4 5" id="KW-0472">Membrane</keyword>
<keyword evidence="2 5" id="KW-0812">Transmembrane</keyword>
<name>A0A6B9Y035_ENTCL</name>
<dbReference type="PANTHER" id="PTHR43424">
    <property type="entry name" value="LOCUS PUTATIVE PROTEIN 1-RELATED"/>
    <property type="match status" value="1"/>
</dbReference>
<feature type="transmembrane region" description="Helical" evidence="5">
    <location>
        <begin position="322"/>
        <end position="346"/>
    </location>
</feature>
<feature type="transmembrane region" description="Helical" evidence="5">
    <location>
        <begin position="379"/>
        <end position="398"/>
    </location>
</feature>
<evidence type="ECO:0000256" key="2">
    <source>
        <dbReference type="ARBA" id="ARBA00022692"/>
    </source>
</evidence>
<feature type="transmembrane region" description="Helical" evidence="5">
    <location>
        <begin position="144"/>
        <end position="163"/>
    </location>
</feature>
<evidence type="ECO:0000256" key="4">
    <source>
        <dbReference type="ARBA" id="ARBA00023136"/>
    </source>
</evidence>
<dbReference type="InterPro" id="IPR052556">
    <property type="entry name" value="PolySynth_Transporter"/>
</dbReference>
<feature type="transmembrane region" description="Helical" evidence="5">
    <location>
        <begin position="210"/>
        <end position="232"/>
    </location>
</feature>
<feature type="transmembrane region" description="Helical" evidence="5">
    <location>
        <begin position="80"/>
        <end position="104"/>
    </location>
</feature>
<organism evidence="6">
    <name type="scientific">Enterobacter cloacae</name>
    <dbReference type="NCBI Taxonomy" id="550"/>
    <lineage>
        <taxon>Bacteria</taxon>
        <taxon>Pseudomonadati</taxon>
        <taxon>Pseudomonadota</taxon>
        <taxon>Gammaproteobacteria</taxon>
        <taxon>Enterobacterales</taxon>
        <taxon>Enterobacteriaceae</taxon>
        <taxon>Enterobacter</taxon>
        <taxon>Enterobacter cloacae complex</taxon>
    </lineage>
</organism>
<feature type="transmembrane region" description="Helical" evidence="5">
    <location>
        <begin position="169"/>
        <end position="190"/>
    </location>
</feature>
<feature type="transmembrane region" description="Helical" evidence="5">
    <location>
        <begin position="110"/>
        <end position="132"/>
    </location>
</feature>
<evidence type="ECO:0000256" key="5">
    <source>
        <dbReference type="SAM" id="Phobius"/>
    </source>
</evidence>
<dbReference type="GO" id="GO:0016020">
    <property type="term" value="C:membrane"/>
    <property type="evidence" value="ECO:0007669"/>
    <property type="project" value="UniProtKB-SubCell"/>
</dbReference>
<keyword evidence="3 5" id="KW-1133">Transmembrane helix</keyword>
<gene>
    <name evidence="6" type="primary">wzx</name>
</gene>
<dbReference type="InterPro" id="IPR002797">
    <property type="entry name" value="Polysacc_synth"/>
</dbReference>
<dbReference type="EMBL" id="MK595734">
    <property type="protein sequence ID" value="QHR93319.1"/>
    <property type="molecule type" value="Genomic_DNA"/>
</dbReference>
<evidence type="ECO:0000256" key="3">
    <source>
        <dbReference type="ARBA" id="ARBA00022989"/>
    </source>
</evidence>
<proteinExistence type="predicted"/>
<dbReference type="PANTHER" id="PTHR43424:SF1">
    <property type="entry name" value="LOCUS PUTATIVE PROTEIN 1-RELATED"/>
    <property type="match status" value="1"/>
</dbReference>
<accession>A0A6B9Y035</accession>
<feature type="transmembrane region" description="Helical" evidence="5">
    <location>
        <begin position="286"/>
        <end position="310"/>
    </location>
</feature>
<dbReference type="AlphaFoldDB" id="A0A6B9Y035"/>
<dbReference type="Pfam" id="PF01943">
    <property type="entry name" value="Polysacc_synt"/>
    <property type="match status" value="1"/>
</dbReference>
<feature type="transmembrane region" description="Helical" evidence="5">
    <location>
        <begin position="358"/>
        <end position="373"/>
    </location>
</feature>
<feature type="transmembrane region" description="Helical" evidence="5">
    <location>
        <begin position="47"/>
        <end position="68"/>
    </location>
</feature>
<feature type="transmembrane region" description="Helical" evidence="5">
    <location>
        <begin position="7"/>
        <end position="27"/>
    </location>
</feature>
<comment type="subcellular location">
    <subcellularLocation>
        <location evidence="1">Membrane</location>
        <topology evidence="1">Multi-pass membrane protein</topology>
    </subcellularLocation>
</comment>
<feature type="transmembrane region" description="Helical" evidence="5">
    <location>
        <begin position="244"/>
        <end position="266"/>
    </location>
</feature>
<evidence type="ECO:0000313" key="6">
    <source>
        <dbReference type="EMBL" id="QHR93319.1"/>
    </source>
</evidence>
<sequence length="435" mass="49650">MSRYLSNLFWLLSDRVFMMVFQLSLFASIKRLYGLEVLGGWATLNNISQLLLSVFLFGIDIVVVKKIIDKPSHAGREIGSAIFLQFLGLLVYTLIFLFITLTFYKTIPSSLNYALILITANFLSLFAKFIFFHYSALVESKYRAITILTSVAISYGFLWFCIYNEFYIFYSYVFFYFVQALISIYIYINYFPAATKWLVDISISKNYFRVGLKLIISTVSVSLFTQCDVILLEYFSGAEETGAFSAALRLSAIWFMLGGLIANAFFPKIVELEKISQTASFIFIKWISGIVCAMSIYAALISTVLSGFIMKLLYGNGMELSAQIFSIHMWSGIFIFLGSFSSKWLFSKEYINFEVQKTLLAALLNITLNLIVIPKYGAIGAATVSLFSYFVANLLFFACTKKTRGIFYVQAESFKYVFLPWLLIKDYGRVKCQFQ</sequence>
<protein>
    <submittedName>
        <fullName evidence="6">Flippase</fullName>
    </submittedName>
</protein>